<evidence type="ECO:0000256" key="1">
    <source>
        <dbReference type="SAM" id="Phobius"/>
    </source>
</evidence>
<evidence type="ECO:0000313" key="3">
    <source>
        <dbReference type="Proteomes" id="UP000822688"/>
    </source>
</evidence>
<keyword evidence="1" id="KW-1133">Transmembrane helix</keyword>
<comment type="caution">
    <text evidence="2">The sequence shown here is derived from an EMBL/GenBank/DDBJ whole genome shotgun (WGS) entry which is preliminary data.</text>
</comment>
<evidence type="ECO:0000313" key="2">
    <source>
        <dbReference type="EMBL" id="KAG0581464.1"/>
    </source>
</evidence>
<keyword evidence="1" id="KW-0472">Membrane</keyword>
<dbReference type="AlphaFoldDB" id="A0A8T0ICI5"/>
<accession>A0A8T0ICI5</accession>
<name>A0A8T0ICI5_CERPU</name>
<protein>
    <submittedName>
        <fullName evidence="2">Uncharacterized protein</fullName>
    </submittedName>
</protein>
<keyword evidence="1" id="KW-0812">Transmembrane</keyword>
<dbReference type="Proteomes" id="UP000822688">
    <property type="component" value="Chromosome 4"/>
</dbReference>
<proteinExistence type="predicted"/>
<organism evidence="2 3">
    <name type="scientific">Ceratodon purpureus</name>
    <name type="common">Fire moss</name>
    <name type="synonym">Dicranum purpureum</name>
    <dbReference type="NCBI Taxonomy" id="3225"/>
    <lineage>
        <taxon>Eukaryota</taxon>
        <taxon>Viridiplantae</taxon>
        <taxon>Streptophyta</taxon>
        <taxon>Embryophyta</taxon>
        <taxon>Bryophyta</taxon>
        <taxon>Bryophytina</taxon>
        <taxon>Bryopsida</taxon>
        <taxon>Dicranidae</taxon>
        <taxon>Pseudoditrichales</taxon>
        <taxon>Ditrichaceae</taxon>
        <taxon>Ceratodon</taxon>
    </lineage>
</organism>
<feature type="transmembrane region" description="Helical" evidence="1">
    <location>
        <begin position="56"/>
        <end position="76"/>
    </location>
</feature>
<dbReference type="EMBL" id="CM026424">
    <property type="protein sequence ID" value="KAG0581464.1"/>
    <property type="molecule type" value="Genomic_DNA"/>
</dbReference>
<sequence length="125" mass="13459">MLSSAEGPGSIASVAVQGGWSVIDPSTGVVWCGEGVWWRSVGVISRQWGDFHVQEWLGFGGRALVVVVVVVVVVLARFQGAMAGFLDCGETAYAYGREEGAGGSRWEGRFEGRAGPGLERQHYWR</sequence>
<keyword evidence="3" id="KW-1185">Reference proteome</keyword>
<reference evidence="2" key="1">
    <citation type="submission" date="2020-06" db="EMBL/GenBank/DDBJ databases">
        <title>WGS assembly of Ceratodon purpureus strain R40.</title>
        <authorList>
            <person name="Carey S.B."/>
            <person name="Jenkins J."/>
            <person name="Shu S."/>
            <person name="Lovell J.T."/>
            <person name="Sreedasyam A."/>
            <person name="Maumus F."/>
            <person name="Tiley G.P."/>
            <person name="Fernandez-Pozo N."/>
            <person name="Barry K."/>
            <person name="Chen C."/>
            <person name="Wang M."/>
            <person name="Lipzen A."/>
            <person name="Daum C."/>
            <person name="Saski C.A."/>
            <person name="Payton A.C."/>
            <person name="Mcbreen J.C."/>
            <person name="Conrad R.E."/>
            <person name="Kollar L.M."/>
            <person name="Olsson S."/>
            <person name="Huttunen S."/>
            <person name="Landis J.B."/>
            <person name="Wickett N.J."/>
            <person name="Johnson M.G."/>
            <person name="Rensing S.A."/>
            <person name="Grimwood J."/>
            <person name="Schmutz J."/>
            <person name="Mcdaniel S.F."/>
        </authorList>
    </citation>
    <scope>NUCLEOTIDE SEQUENCE</scope>
    <source>
        <strain evidence="2">R40</strain>
    </source>
</reference>
<gene>
    <name evidence="2" type="ORF">KC19_4G254000</name>
</gene>